<reference evidence="1" key="1">
    <citation type="submission" date="2019-08" db="EMBL/GenBank/DDBJ databases">
        <authorList>
            <person name="Amaro Estrada I."/>
            <person name="Quiroz Castaneda R.E."/>
            <person name="Martinez Ocampo F."/>
            <person name="Rodriguez Camarillo S.D."/>
        </authorList>
    </citation>
    <scope>NUCLEOTIDE SEQUENCE</scope>
    <source>
        <strain evidence="1">MEX-30-184-02</strain>
    </source>
</reference>
<gene>
    <name evidence="1" type="ORF">FY207_00790</name>
</gene>
<name>A0A643CM86_ANAMA</name>
<protein>
    <submittedName>
        <fullName evidence="1">Uncharacterized protein</fullName>
    </submittedName>
</protein>
<dbReference type="EMBL" id="VTCY01000002">
    <property type="protein sequence ID" value="KAB0452480.1"/>
    <property type="molecule type" value="Genomic_DNA"/>
</dbReference>
<sequence>MARWAEMPTMVSVVSGILLIVGERARKGGSREDYTAGFVAASQQGRHRREVGGIWVKGSAYKAQIKKSDPVSCALVIYPQV</sequence>
<comment type="caution">
    <text evidence="1">The sequence shown here is derived from an EMBL/GenBank/DDBJ whole genome shotgun (WGS) entry which is preliminary data.</text>
</comment>
<proteinExistence type="predicted"/>
<evidence type="ECO:0000313" key="1">
    <source>
        <dbReference type="EMBL" id="KAB0452480.1"/>
    </source>
</evidence>
<accession>A0A643CM86</accession>
<organism evidence="1">
    <name type="scientific">Anaplasma marginale</name>
    <dbReference type="NCBI Taxonomy" id="770"/>
    <lineage>
        <taxon>Bacteria</taxon>
        <taxon>Pseudomonadati</taxon>
        <taxon>Pseudomonadota</taxon>
        <taxon>Alphaproteobacteria</taxon>
        <taxon>Rickettsiales</taxon>
        <taxon>Anaplasmataceae</taxon>
        <taxon>Anaplasma</taxon>
    </lineage>
</organism>
<dbReference type="AlphaFoldDB" id="A0A643CM86"/>